<dbReference type="InterPro" id="IPR011701">
    <property type="entry name" value="MFS"/>
</dbReference>
<feature type="transmembrane region" description="Helical" evidence="8">
    <location>
        <begin position="344"/>
        <end position="360"/>
    </location>
</feature>
<evidence type="ECO:0000313" key="10">
    <source>
        <dbReference type="EMBL" id="WXB01768.1"/>
    </source>
</evidence>
<dbReference type="CDD" id="cd17503">
    <property type="entry name" value="MFS_LmrB_MDR_like"/>
    <property type="match status" value="1"/>
</dbReference>
<feature type="transmembrane region" description="Helical" evidence="8">
    <location>
        <begin position="167"/>
        <end position="189"/>
    </location>
</feature>
<feature type="transmembrane region" description="Helical" evidence="8">
    <location>
        <begin position="489"/>
        <end position="509"/>
    </location>
</feature>
<feature type="transmembrane region" description="Helical" evidence="8">
    <location>
        <begin position="139"/>
        <end position="161"/>
    </location>
</feature>
<dbReference type="PANTHER" id="PTHR42718:SF9">
    <property type="entry name" value="MAJOR FACILITATOR SUPERFAMILY MULTIDRUG TRANSPORTER MFSC"/>
    <property type="match status" value="1"/>
</dbReference>
<feature type="transmembrane region" description="Helical" evidence="8">
    <location>
        <begin position="372"/>
        <end position="396"/>
    </location>
</feature>
<protein>
    <submittedName>
        <fullName evidence="10">DHA2 family efflux MFS transporter permease subunit</fullName>
    </submittedName>
</protein>
<evidence type="ECO:0000313" key="11">
    <source>
        <dbReference type="Proteomes" id="UP001374803"/>
    </source>
</evidence>
<dbReference type="Pfam" id="PF07690">
    <property type="entry name" value="MFS_1"/>
    <property type="match status" value="1"/>
</dbReference>
<accession>A0ABZ2KVI6</accession>
<feature type="transmembrane region" description="Helical" evidence="8">
    <location>
        <begin position="319"/>
        <end position="337"/>
    </location>
</feature>
<sequence>MPSPSESAPPNKWLVTLSISLGTLMGAVDASIVNVALPQIQGSLGATVQEITWIATGYSIALVILMPLTAFLGRQFGQKRLYLSCLGLFMVGSALCGTAQTLTQMIIYRIIQGLGAGALQPTEQAILRRTFPREEQGMAMAVFGIIIMLGPAIGPTIGGVIVDQYHWSWIFFINLPLGLAGFFMVSKVLREDPETFAKNQERAAVERRHLDWAGIALLCAALGCGQYVLEEGQREGWFESTLICGLTFAAVSLLALFIVRELTATAPVVQLRLFRDPTFASGVMVNGLTMAMLLANVFLQPLFMQEMLGFTTFQSGLALLPRSIVMMVAMGIVGAVYNRVPARLLIGSGVIFFVVSAYAMGQFNMATGVEQIVIAVSLQGIGLALVVVPLEAVALSNVPKHQMTDATGLNNLITELGGAIGLAVFATVFSRHIPMAKATVAAHVHIANAYAEPRLHAYAEAIGGGARAAGLRALASVVTREATVLAYDYVFVLGGVVFVLMVLPLVFCLRPGASTHGESGDGAEMGET</sequence>
<organism evidence="10 11">
    <name type="scientific">Pendulispora rubella</name>
    <dbReference type="NCBI Taxonomy" id="2741070"/>
    <lineage>
        <taxon>Bacteria</taxon>
        <taxon>Pseudomonadati</taxon>
        <taxon>Myxococcota</taxon>
        <taxon>Myxococcia</taxon>
        <taxon>Myxococcales</taxon>
        <taxon>Sorangiineae</taxon>
        <taxon>Pendulisporaceae</taxon>
        <taxon>Pendulispora</taxon>
    </lineage>
</organism>
<feature type="transmembrane region" description="Helical" evidence="8">
    <location>
        <begin position="240"/>
        <end position="259"/>
    </location>
</feature>
<dbReference type="PANTHER" id="PTHR42718">
    <property type="entry name" value="MAJOR FACILITATOR SUPERFAMILY MULTIDRUG TRANSPORTER MFSC"/>
    <property type="match status" value="1"/>
</dbReference>
<proteinExistence type="inferred from homology"/>
<evidence type="ECO:0000256" key="7">
    <source>
        <dbReference type="ARBA" id="ARBA00023136"/>
    </source>
</evidence>
<keyword evidence="3" id="KW-0813">Transport</keyword>
<evidence type="ECO:0000256" key="3">
    <source>
        <dbReference type="ARBA" id="ARBA00022448"/>
    </source>
</evidence>
<dbReference type="EMBL" id="CP089983">
    <property type="protein sequence ID" value="WXB01768.1"/>
    <property type="molecule type" value="Genomic_DNA"/>
</dbReference>
<keyword evidence="7 8" id="KW-0472">Membrane</keyword>
<evidence type="ECO:0000256" key="8">
    <source>
        <dbReference type="SAM" id="Phobius"/>
    </source>
</evidence>
<feature type="domain" description="Major facilitator superfamily (MFS) profile" evidence="9">
    <location>
        <begin position="15"/>
        <end position="513"/>
    </location>
</feature>
<dbReference type="Proteomes" id="UP001374803">
    <property type="component" value="Chromosome"/>
</dbReference>
<evidence type="ECO:0000256" key="1">
    <source>
        <dbReference type="ARBA" id="ARBA00004651"/>
    </source>
</evidence>
<evidence type="ECO:0000256" key="6">
    <source>
        <dbReference type="ARBA" id="ARBA00022989"/>
    </source>
</evidence>
<keyword evidence="6 8" id="KW-1133">Transmembrane helix</keyword>
<dbReference type="RefSeq" id="WP_394831387.1">
    <property type="nucleotide sequence ID" value="NZ_CP089929.1"/>
</dbReference>
<dbReference type="InterPro" id="IPR020846">
    <property type="entry name" value="MFS_dom"/>
</dbReference>
<feature type="transmembrane region" description="Helical" evidence="8">
    <location>
        <begin position="279"/>
        <end position="299"/>
    </location>
</feature>
<dbReference type="PRINTS" id="PR01036">
    <property type="entry name" value="TCRTETB"/>
</dbReference>
<feature type="transmembrane region" description="Helical" evidence="8">
    <location>
        <begin position="54"/>
        <end position="72"/>
    </location>
</feature>
<dbReference type="Gene3D" id="1.20.1250.20">
    <property type="entry name" value="MFS general substrate transporter like domains"/>
    <property type="match status" value="1"/>
</dbReference>
<feature type="transmembrane region" description="Helical" evidence="8">
    <location>
        <begin position="81"/>
        <end position="100"/>
    </location>
</feature>
<dbReference type="Gene3D" id="1.20.1720.10">
    <property type="entry name" value="Multidrug resistance protein D"/>
    <property type="match status" value="1"/>
</dbReference>
<comment type="subcellular location">
    <subcellularLocation>
        <location evidence="1">Cell membrane</location>
        <topology evidence="1">Multi-pass membrane protein</topology>
    </subcellularLocation>
</comment>
<dbReference type="PROSITE" id="PS50850">
    <property type="entry name" value="MFS"/>
    <property type="match status" value="1"/>
</dbReference>
<keyword evidence="11" id="KW-1185">Reference proteome</keyword>
<name>A0ABZ2KVI6_9BACT</name>
<evidence type="ECO:0000259" key="9">
    <source>
        <dbReference type="PROSITE" id="PS50850"/>
    </source>
</evidence>
<keyword evidence="4" id="KW-1003">Cell membrane</keyword>
<keyword evidence="5 8" id="KW-0812">Transmembrane</keyword>
<feature type="transmembrane region" description="Helical" evidence="8">
    <location>
        <begin position="408"/>
        <end position="429"/>
    </location>
</feature>
<evidence type="ECO:0000256" key="5">
    <source>
        <dbReference type="ARBA" id="ARBA00022692"/>
    </source>
</evidence>
<dbReference type="SUPFAM" id="SSF103473">
    <property type="entry name" value="MFS general substrate transporter"/>
    <property type="match status" value="1"/>
</dbReference>
<dbReference type="NCBIfam" id="TIGR00711">
    <property type="entry name" value="efflux_EmrB"/>
    <property type="match status" value="1"/>
</dbReference>
<gene>
    <name evidence="10" type="ORF">LVJ94_33235</name>
</gene>
<dbReference type="InterPro" id="IPR036259">
    <property type="entry name" value="MFS_trans_sf"/>
</dbReference>
<comment type="similarity">
    <text evidence="2">Belongs to the major facilitator superfamily. EmrB family.</text>
</comment>
<evidence type="ECO:0000256" key="2">
    <source>
        <dbReference type="ARBA" id="ARBA00008537"/>
    </source>
</evidence>
<dbReference type="InterPro" id="IPR004638">
    <property type="entry name" value="EmrB-like"/>
</dbReference>
<evidence type="ECO:0000256" key="4">
    <source>
        <dbReference type="ARBA" id="ARBA00022475"/>
    </source>
</evidence>
<reference evidence="10" key="1">
    <citation type="submission" date="2021-12" db="EMBL/GenBank/DDBJ databases">
        <title>Discovery of the Pendulisporaceae a myxobacterial family with distinct sporulation behavior and unique specialized metabolism.</title>
        <authorList>
            <person name="Garcia R."/>
            <person name="Popoff A."/>
            <person name="Bader C.D."/>
            <person name="Loehr J."/>
            <person name="Walesch S."/>
            <person name="Walt C."/>
            <person name="Boldt J."/>
            <person name="Bunk B."/>
            <person name="Haeckl F.J.F.P.J."/>
            <person name="Gunesch A.P."/>
            <person name="Birkelbach J."/>
            <person name="Nuebel U."/>
            <person name="Pietschmann T."/>
            <person name="Bach T."/>
            <person name="Mueller R."/>
        </authorList>
    </citation>
    <scope>NUCLEOTIDE SEQUENCE</scope>
    <source>
        <strain evidence="10">MSr11367</strain>
    </source>
</reference>